<protein>
    <recommendedName>
        <fullName evidence="8">tRNA modification GTPase MnmE</fullName>
        <ecNumber evidence="8">3.6.-.-</ecNumber>
    </recommendedName>
</protein>
<dbReference type="PRINTS" id="PR00326">
    <property type="entry name" value="GTP1OBG"/>
</dbReference>
<keyword evidence="3 8" id="KW-0819">tRNA processing</keyword>
<feature type="binding site" evidence="8">
    <location>
        <begin position="221"/>
        <end position="226"/>
    </location>
    <ligand>
        <name>GTP</name>
        <dbReference type="ChEBI" id="CHEBI:37565"/>
    </ligand>
</feature>
<accession>A0ABX3IFU1</accession>
<feature type="domain" description="Guanylate kinase-like" evidence="10">
    <location>
        <begin position="211"/>
        <end position="422"/>
    </location>
</feature>
<feature type="binding site" evidence="8">
    <location>
        <position position="245"/>
    </location>
    <ligand>
        <name>K(+)</name>
        <dbReference type="ChEBI" id="CHEBI:29103"/>
    </ligand>
</feature>
<dbReference type="NCBIfam" id="TIGR00450">
    <property type="entry name" value="mnmE_trmE_thdF"/>
    <property type="match status" value="1"/>
</dbReference>
<comment type="function">
    <text evidence="8">Exhibits a very high intrinsic GTPase hydrolysis rate. Involved in the addition of a carboxymethylaminomethyl (cmnm) group at the wobble position (U34) of certain tRNAs, forming tRNA-cmnm(5)s(2)U34.</text>
</comment>
<keyword evidence="4 8" id="KW-0547">Nucleotide-binding</keyword>
<dbReference type="CDD" id="cd04164">
    <property type="entry name" value="trmE"/>
    <property type="match status" value="1"/>
</dbReference>
<dbReference type="HAMAP" id="MF_00379">
    <property type="entry name" value="GTPase_MnmE"/>
    <property type="match status" value="1"/>
</dbReference>
<dbReference type="SUPFAM" id="SSF52540">
    <property type="entry name" value="P-loop containing nucleoside triphosphate hydrolases"/>
    <property type="match status" value="1"/>
</dbReference>
<feature type="domain" description="TrmE-type G" evidence="11">
    <location>
        <begin position="211"/>
        <end position="363"/>
    </location>
</feature>
<comment type="caution">
    <text evidence="8">Lacks conserved residue(s) required for the propagation of feature annotation.</text>
</comment>
<comment type="subunit">
    <text evidence="8">Homodimer. Heterotetramer of two MnmE and two MnmG subunits.</text>
</comment>
<feature type="binding site" evidence="8">
    <location>
        <begin position="240"/>
        <end position="246"/>
    </location>
    <ligand>
        <name>GTP</name>
        <dbReference type="ChEBI" id="CHEBI:37565"/>
    </ligand>
</feature>
<feature type="binding site" evidence="8">
    <location>
        <position position="246"/>
    </location>
    <ligand>
        <name>Mg(2+)</name>
        <dbReference type="ChEBI" id="CHEBI:18420"/>
    </ligand>
</feature>
<evidence type="ECO:0000256" key="6">
    <source>
        <dbReference type="ARBA" id="ARBA00022958"/>
    </source>
</evidence>
<dbReference type="InterPro" id="IPR027368">
    <property type="entry name" value="MnmE_dom2"/>
</dbReference>
<dbReference type="NCBIfam" id="NF003661">
    <property type="entry name" value="PRK05291.1-3"/>
    <property type="match status" value="1"/>
</dbReference>
<sequence>MYDTISAISSPYGTGAISVIRIDGPKSYEIIKKLTNLDEIKHRMVYSTYIYFENEIIDQVNVVFFKSPKSYTGNDLVEIYAHGGVIVTRKILETVLSSGARLAERGEFTKRAFLNGKISLVQAEAIYQIIEAKSEISLKMSLQNLKGGLNEEIEYYRREILNILSEIEVTVDYPDDIEIDTKNIVKEIFRIKNEIDNKVTNSKKALMLNDGIVMTIIGKPNSGKSTLLNRLLLEDRAIVTDIPGTTRDVIKGEIDINGVRFIIVDTAGIRETEDIVEKIGIDRSLREMKKADIVLFVLDASTGFTKEDEFILKEIENNNFIPIWNKCDSSLKINKKFEDEVKISALTGEGLRNLENKIMSKVKDIVKSGTSSHITTQRQVEILERVNLYLERAVKSLEEGFELDIISFDLRKALEELDTLLGKRFTDDLLDNIFSNFCVGK</sequence>
<dbReference type="Gene3D" id="1.20.120.430">
    <property type="entry name" value="tRNA modification GTPase MnmE domain 2"/>
    <property type="match status" value="1"/>
</dbReference>
<keyword evidence="8" id="KW-0378">Hydrolase</keyword>
<gene>
    <name evidence="8" type="primary">mnmE</name>
    <name evidence="8" type="synonym">trmE</name>
    <name evidence="12" type="ORF">XJ44_07405</name>
</gene>
<dbReference type="InterPro" id="IPR006073">
    <property type="entry name" value="GTP-bd"/>
</dbReference>
<dbReference type="Gene3D" id="3.40.50.300">
    <property type="entry name" value="P-loop containing nucleotide triphosphate hydrolases"/>
    <property type="match status" value="1"/>
</dbReference>
<evidence type="ECO:0000256" key="2">
    <source>
        <dbReference type="ARBA" id="ARBA00022490"/>
    </source>
</evidence>
<dbReference type="InterPro" id="IPR018948">
    <property type="entry name" value="GTP-bd_TrmE_N"/>
</dbReference>
<feature type="binding site" evidence="8">
    <location>
        <position position="78"/>
    </location>
    <ligand>
        <name>(6S)-5-formyl-5,6,7,8-tetrahydrofolate</name>
        <dbReference type="ChEBI" id="CHEBI:57457"/>
    </ligand>
</feature>
<feature type="binding site" evidence="8">
    <location>
        <begin position="265"/>
        <end position="268"/>
    </location>
    <ligand>
        <name>GTP</name>
        <dbReference type="ChEBI" id="CHEBI:37565"/>
    </ligand>
</feature>
<dbReference type="PANTHER" id="PTHR42714">
    <property type="entry name" value="TRNA MODIFICATION GTPASE GTPBP3"/>
    <property type="match status" value="1"/>
</dbReference>
<evidence type="ECO:0000313" key="12">
    <source>
        <dbReference type="EMBL" id="ONN26690.1"/>
    </source>
</evidence>
<comment type="cofactor">
    <cofactor evidence="8">
        <name>K(+)</name>
        <dbReference type="ChEBI" id="CHEBI:29103"/>
    </cofactor>
    <text evidence="8">Binds 1 potassium ion per subunit.</text>
</comment>
<evidence type="ECO:0000259" key="10">
    <source>
        <dbReference type="PROSITE" id="PS50052"/>
    </source>
</evidence>
<feature type="binding site" evidence="8">
    <location>
        <position position="221"/>
    </location>
    <ligand>
        <name>K(+)</name>
        <dbReference type="ChEBI" id="CHEBI:29103"/>
    </ligand>
</feature>
<feature type="binding site" evidence="8">
    <location>
        <position position="240"/>
    </location>
    <ligand>
        <name>K(+)</name>
        <dbReference type="ChEBI" id="CHEBI:29103"/>
    </ligand>
</feature>
<dbReference type="NCBIfam" id="TIGR00231">
    <property type="entry name" value="small_GTP"/>
    <property type="match status" value="1"/>
</dbReference>
<feature type="binding site" evidence="8">
    <location>
        <position position="117"/>
    </location>
    <ligand>
        <name>(6S)-5-formyl-5,6,7,8-tetrahydrofolate</name>
        <dbReference type="ChEBI" id="CHEBI:57457"/>
    </ligand>
</feature>
<evidence type="ECO:0000256" key="8">
    <source>
        <dbReference type="HAMAP-Rule" id="MF_00379"/>
    </source>
</evidence>
<comment type="subcellular location">
    <subcellularLocation>
        <location evidence="8">Cytoplasm</location>
    </subcellularLocation>
</comment>
<evidence type="ECO:0000256" key="1">
    <source>
        <dbReference type="ARBA" id="ARBA00011043"/>
    </source>
</evidence>
<dbReference type="Pfam" id="PF10396">
    <property type="entry name" value="TrmE_N"/>
    <property type="match status" value="1"/>
</dbReference>
<dbReference type="InterPro" id="IPR031168">
    <property type="entry name" value="G_TrmE"/>
</dbReference>
<keyword evidence="5 8" id="KW-0460">Magnesium</keyword>
<dbReference type="PROSITE" id="PS50052">
    <property type="entry name" value="GUANYLATE_KINASE_2"/>
    <property type="match status" value="1"/>
</dbReference>
<evidence type="ECO:0000256" key="9">
    <source>
        <dbReference type="RuleBase" id="RU003313"/>
    </source>
</evidence>
<dbReference type="EC" id="3.6.-.-" evidence="8"/>
<name>A0ABX3IFU1_9BACT</name>
<evidence type="ECO:0000256" key="4">
    <source>
        <dbReference type="ARBA" id="ARBA00022741"/>
    </source>
</evidence>
<organism evidence="12 13">
    <name type="scientific">Thermosipho affectus</name>
    <dbReference type="NCBI Taxonomy" id="660294"/>
    <lineage>
        <taxon>Bacteria</taxon>
        <taxon>Thermotogati</taxon>
        <taxon>Thermotogota</taxon>
        <taxon>Thermotogae</taxon>
        <taxon>Thermotogales</taxon>
        <taxon>Fervidobacteriaceae</taxon>
        <taxon>Thermosipho</taxon>
    </lineage>
</organism>
<dbReference type="Pfam" id="PF12631">
    <property type="entry name" value="MnmE_helical"/>
    <property type="match status" value="1"/>
</dbReference>
<dbReference type="InterPro" id="IPR025867">
    <property type="entry name" value="MnmE_helical"/>
</dbReference>
<feature type="binding site" evidence="8">
    <location>
        <position position="242"/>
    </location>
    <ligand>
        <name>K(+)</name>
        <dbReference type="ChEBI" id="CHEBI:29103"/>
    </ligand>
</feature>
<dbReference type="InterPro" id="IPR005225">
    <property type="entry name" value="Small_GTP-bd"/>
</dbReference>
<evidence type="ECO:0000313" key="13">
    <source>
        <dbReference type="Proteomes" id="UP000242616"/>
    </source>
</evidence>
<evidence type="ECO:0000256" key="7">
    <source>
        <dbReference type="ARBA" id="ARBA00023134"/>
    </source>
</evidence>
<feature type="binding site" evidence="8">
    <location>
        <position position="441"/>
    </location>
    <ligand>
        <name>(6S)-5-formyl-5,6,7,8-tetrahydrofolate</name>
        <dbReference type="ChEBI" id="CHEBI:57457"/>
    </ligand>
</feature>
<dbReference type="PROSITE" id="PS51709">
    <property type="entry name" value="G_TRME"/>
    <property type="match status" value="1"/>
</dbReference>
<dbReference type="Proteomes" id="UP000242616">
    <property type="component" value="Unassembled WGS sequence"/>
</dbReference>
<dbReference type="InterPro" id="IPR027266">
    <property type="entry name" value="TrmE/GcvT-like"/>
</dbReference>
<keyword evidence="6 8" id="KW-0630">Potassium</keyword>
<evidence type="ECO:0000256" key="5">
    <source>
        <dbReference type="ARBA" id="ARBA00022842"/>
    </source>
</evidence>
<dbReference type="Pfam" id="PF01926">
    <property type="entry name" value="MMR_HSR1"/>
    <property type="match status" value="1"/>
</dbReference>
<keyword evidence="2 8" id="KW-0963">Cytoplasm</keyword>
<keyword evidence="7 8" id="KW-0342">GTP-binding</keyword>
<dbReference type="RefSeq" id="WP_077198580.1">
    <property type="nucleotide sequence ID" value="NZ_LBFC01000022.1"/>
</dbReference>
<evidence type="ECO:0000256" key="3">
    <source>
        <dbReference type="ARBA" id="ARBA00022694"/>
    </source>
</evidence>
<dbReference type="CDD" id="cd14858">
    <property type="entry name" value="TrmE_N"/>
    <property type="match status" value="1"/>
</dbReference>
<dbReference type="InterPro" id="IPR008144">
    <property type="entry name" value="Guanylate_kin-like_dom"/>
</dbReference>
<dbReference type="PANTHER" id="PTHR42714:SF2">
    <property type="entry name" value="TRNA MODIFICATION GTPASE GTPBP3, MITOCHONDRIAL"/>
    <property type="match status" value="1"/>
</dbReference>
<keyword evidence="13" id="KW-1185">Reference proteome</keyword>
<feature type="binding site" evidence="8">
    <location>
        <position position="225"/>
    </location>
    <ligand>
        <name>Mg(2+)</name>
        <dbReference type="ChEBI" id="CHEBI:18420"/>
    </ligand>
</feature>
<dbReference type="EMBL" id="LBFC01000022">
    <property type="protein sequence ID" value="ONN26690.1"/>
    <property type="molecule type" value="Genomic_DNA"/>
</dbReference>
<dbReference type="InterPro" id="IPR004520">
    <property type="entry name" value="GTPase_MnmE"/>
</dbReference>
<dbReference type="Gene3D" id="3.30.1360.120">
    <property type="entry name" value="Probable tRNA modification gtpase trme, domain 1"/>
    <property type="match status" value="1"/>
</dbReference>
<evidence type="ECO:0000259" key="11">
    <source>
        <dbReference type="PROSITE" id="PS51709"/>
    </source>
</evidence>
<feature type="binding site" evidence="8">
    <location>
        <position position="21"/>
    </location>
    <ligand>
        <name>(6S)-5-formyl-5,6,7,8-tetrahydrofolate</name>
        <dbReference type="ChEBI" id="CHEBI:57457"/>
    </ligand>
</feature>
<reference evidence="12 13" key="1">
    <citation type="submission" date="2015-06" db="EMBL/GenBank/DDBJ databases">
        <title>Genome sequencing of Thermotogales isolates from hydrothermal vents.</title>
        <authorList>
            <person name="Haverkamp T.H."/>
            <person name="Kublanov I.V."/>
            <person name="Nesbo C.L."/>
        </authorList>
    </citation>
    <scope>NUCLEOTIDE SEQUENCE [LARGE SCALE GENOMIC DNA]</scope>
    <source>
        <strain evidence="13">ik275mar</strain>
    </source>
</reference>
<dbReference type="InterPro" id="IPR027417">
    <property type="entry name" value="P-loop_NTPase"/>
</dbReference>
<proteinExistence type="inferred from homology"/>
<comment type="similarity">
    <text evidence="1 8 9">Belongs to the TRAFAC class TrmE-Era-EngA-EngB-Septin-like GTPase superfamily. TrmE GTPase family.</text>
</comment>
<keyword evidence="8" id="KW-0479">Metal-binding</keyword>
<comment type="caution">
    <text evidence="12">The sequence shown here is derived from an EMBL/GenBank/DDBJ whole genome shotgun (WGS) entry which is preliminary data.</text>
</comment>